<accession>A0AC61NFE9</accession>
<organism evidence="1 2">
    <name type="scientific">Halosquirtibacter laminarini</name>
    <dbReference type="NCBI Taxonomy" id="3374600"/>
    <lineage>
        <taxon>Bacteria</taxon>
        <taxon>Pseudomonadati</taxon>
        <taxon>Bacteroidota</taxon>
        <taxon>Bacteroidia</taxon>
        <taxon>Marinilabiliales</taxon>
        <taxon>Prolixibacteraceae</taxon>
        <taxon>Halosquirtibacter</taxon>
    </lineage>
</organism>
<gene>
    <name evidence="1" type="ORF">K4L44_17455</name>
</gene>
<proteinExistence type="predicted"/>
<dbReference type="EMBL" id="CP081303">
    <property type="protein sequence ID" value="QZE14273.1"/>
    <property type="molecule type" value="Genomic_DNA"/>
</dbReference>
<evidence type="ECO:0000313" key="1">
    <source>
        <dbReference type="EMBL" id="QZE14273.1"/>
    </source>
</evidence>
<keyword evidence="2" id="KW-1185">Reference proteome</keyword>
<sequence length="124" mass="14344">MKNLQKRTYLSVTGYVVIVLYAIFCFYNANSLKLLYLFYLTLPNAGGLGTIDIVKQWTGTKRKYDFLTLNGIYTLMLSISILFFKSRVLFLLTVVFHSVCMIGYVLYFYRKSGGTPIIEFQDNK</sequence>
<protein>
    <submittedName>
        <fullName evidence="1">Uncharacterized protein</fullName>
    </submittedName>
</protein>
<reference evidence="1" key="1">
    <citation type="submission" date="2021-08" db="EMBL/GenBank/DDBJ databases">
        <title>Novel anaerobic bacterium isolated from sea squirt in East Sea, Republic of Korea.</title>
        <authorList>
            <person name="Nguyen T.H."/>
            <person name="Li Z."/>
            <person name="Lee Y.-J."/>
            <person name="Ko J."/>
            <person name="Kim S.-G."/>
        </authorList>
    </citation>
    <scope>NUCLEOTIDE SEQUENCE</scope>
    <source>
        <strain evidence="1">KCTC 25031</strain>
    </source>
</reference>
<name>A0AC61NFE9_9BACT</name>
<evidence type="ECO:0000313" key="2">
    <source>
        <dbReference type="Proteomes" id="UP000826212"/>
    </source>
</evidence>
<dbReference type="Proteomes" id="UP000826212">
    <property type="component" value="Chromosome"/>
</dbReference>